<comment type="caution">
    <text evidence="1">The sequence shown here is derived from an EMBL/GenBank/DDBJ whole genome shotgun (WGS) entry which is preliminary data.</text>
</comment>
<dbReference type="AlphaFoldDB" id="A0A3R9PHD6"/>
<keyword evidence="2" id="KW-1185">Reference proteome</keyword>
<dbReference type="PANTHER" id="PTHR37029">
    <property type="entry name" value="SSR1768 PROTEIN"/>
    <property type="match status" value="1"/>
</dbReference>
<dbReference type="InterPro" id="IPR019270">
    <property type="entry name" value="DUF2283"/>
</dbReference>
<sequence>MVYKIKYDEEADVLMIIVAEEGKLSHAEEAGDLIVHFDENDKPLFIEVLKASKIVPLMVQSLAKKEVSVT</sequence>
<protein>
    <submittedName>
        <fullName evidence="1">DUF2283 domain-containing protein</fullName>
    </submittedName>
</protein>
<dbReference type="RefSeq" id="WP_125670743.1">
    <property type="nucleotide sequence ID" value="NZ_RCOS01000059.1"/>
</dbReference>
<reference evidence="1 2" key="1">
    <citation type="submission" date="2018-10" db="EMBL/GenBank/DDBJ databases">
        <title>Co-occurring genomic capacity for anaerobic methane metabolism and dissimilatory sulfite reduction discovered in the Korarchaeota.</title>
        <authorList>
            <person name="Mckay L.J."/>
            <person name="Dlakic M."/>
            <person name="Fields M.W."/>
            <person name="Delmont T.O."/>
            <person name="Eren A.M."/>
            <person name="Jay Z.J."/>
            <person name="Klingelsmith K.B."/>
            <person name="Rusch D.B."/>
            <person name="Inskeep W.P."/>
        </authorList>
    </citation>
    <scope>NUCLEOTIDE SEQUENCE [LARGE SCALE GENOMIC DNA]</scope>
    <source>
        <strain evidence="1 2">MDKW</strain>
    </source>
</reference>
<dbReference type="Proteomes" id="UP000277582">
    <property type="component" value="Unassembled WGS sequence"/>
</dbReference>
<name>A0A3R9PHD6_9CREN</name>
<evidence type="ECO:0000313" key="2">
    <source>
        <dbReference type="Proteomes" id="UP000277582"/>
    </source>
</evidence>
<dbReference type="Pfam" id="PF10049">
    <property type="entry name" value="DUF2283"/>
    <property type="match status" value="1"/>
</dbReference>
<evidence type="ECO:0000313" key="1">
    <source>
        <dbReference type="EMBL" id="RSN76484.1"/>
    </source>
</evidence>
<dbReference type="PANTHER" id="PTHR37029:SF1">
    <property type="entry name" value="SSR1768 PROTEIN"/>
    <property type="match status" value="1"/>
</dbReference>
<organism evidence="1 2">
    <name type="scientific">Candidatus Methanodesulfokora washburnensis</name>
    <dbReference type="NCBI Taxonomy" id="2478471"/>
    <lineage>
        <taxon>Archaea</taxon>
        <taxon>Thermoproteota</taxon>
        <taxon>Candidatus Korarchaeia</taxon>
        <taxon>Candidatus Korarchaeia incertae sedis</taxon>
        <taxon>Candidatus Methanodesulfokora</taxon>
    </lineage>
</organism>
<dbReference type="EMBL" id="RCOS01000059">
    <property type="protein sequence ID" value="RSN76484.1"/>
    <property type="molecule type" value="Genomic_DNA"/>
</dbReference>
<gene>
    <name evidence="1" type="ORF">D6D85_03960</name>
</gene>
<accession>A0A3R9PHD6</accession>
<proteinExistence type="predicted"/>